<feature type="compositionally biased region" description="Pro residues" evidence="1">
    <location>
        <begin position="1"/>
        <end position="14"/>
    </location>
</feature>
<feature type="region of interest" description="Disordered" evidence="1">
    <location>
        <begin position="1"/>
        <end position="45"/>
    </location>
</feature>
<comment type="caution">
    <text evidence="2">The sequence shown here is derived from an EMBL/GenBank/DDBJ whole genome shotgun (WGS) entry which is preliminary data.</text>
</comment>
<protein>
    <submittedName>
        <fullName evidence="2">Uncharacterized protein</fullName>
    </submittedName>
</protein>
<feature type="region of interest" description="Disordered" evidence="1">
    <location>
        <begin position="153"/>
        <end position="172"/>
    </location>
</feature>
<reference evidence="2 3" key="1">
    <citation type="journal article" date="2015" name="BMC Genomics">
        <title>Gene expression during zombie ant biting behavior reflects the complexity underlying fungal parasitic behavioral manipulation.</title>
        <authorList>
            <person name="de Bekker C."/>
            <person name="Ohm R.A."/>
            <person name="Loreto R.G."/>
            <person name="Sebastian A."/>
            <person name="Albert I."/>
            <person name="Merrow M."/>
            <person name="Brachmann A."/>
            <person name="Hughes D.P."/>
        </authorList>
    </citation>
    <scope>NUCLEOTIDE SEQUENCE [LARGE SCALE GENOMIC DNA]</scope>
    <source>
        <strain evidence="2 3">SC16a</strain>
    </source>
</reference>
<evidence type="ECO:0000313" key="2">
    <source>
        <dbReference type="EMBL" id="PFH55056.1"/>
    </source>
</evidence>
<proteinExistence type="predicted"/>
<reference evidence="2 3" key="2">
    <citation type="journal article" date="2017" name="Sci. Rep.">
        <title>Ant-infecting Ophiocordyceps genomes reveal a high diversity of potential behavioral manipulation genes and a possible major role for enterotoxins.</title>
        <authorList>
            <person name="de Bekker C."/>
            <person name="Ohm R.A."/>
            <person name="Evans H.C."/>
            <person name="Brachmann A."/>
            <person name="Hughes D.P."/>
        </authorList>
    </citation>
    <scope>NUCLEOTIDE SEQUENCE [LARGE SCALE GENOMIC DNA]</scope>
    <source>
        <strain evidence="2 3">SC16a</strain>
    </source>
</reference>
<dbReference type="Proteomes" id="UP000037136">
    <property type="component" value="Unassembled WGS sequence"/>
</dbReference>
<gene>
    <name evidence="2" type="ORF">XA68_10886</name>
</gene>
<organism evidence="2 3">
    <name type="scientific">Ophiocordyceps unilateralis</name>
    <name type="common">Zombie-ant fungus</name>
    <name type="synonym">Torrubia unilateralis</name>
    <dbReference type="NCBI Taxonomy" id="268505"/>
    <lineage>
        <taxon>Eukaryota</taxon>
        <taxon>Fungi</taxon>
        <taxon>Dikarya</taxon>
        <taxon>Ascomycota</taxon>
        <taxon>Pezizomycotina</taxon>
        <taxon>Sordariomycetes</taxon>
        <taxon>Hypocreomycetidae</taxon>
        <taxon>Hypocreales</taxon>
        <taxon>Ophiocordycipitaceae</taxon>
        <taxon>Ophiocordyceps</taxon>
    </lineage>
</organism>
<evidence type="ECO:0000313" key="3">
    <source>
        <dbReference type="Proteomes" id="UP000037136"/>
    </source>
</evidence>
<dbReference type="EMBL" id="LAZP02001260">
    <property type="protein sequence ID" value="PFH55056.1"/>
    <property type="molecule type" value="Genomic_DNA"/>
</dbReference>
<dbReference type="AlphaFoldDB" id="A0A2A9P2E7"/>
<evidence type="ECO:0000256" key="1">
    <source>
        <dbReference type="SAM" id="MobiDB-lite"/>
    </source>
</evidence>
<accession>A0A2A9P2E7</accession>
<dbReference type="SUPFAM" id="SSF101447">
    <property type="entry name" value="Formin homology 2 domain (FH2 domain)"/>
    <property type="match status" value="1"/>
</dbReference>
<keyword evidence="3" id="KW-1185">Reference proteome</keyword>
<sequence length="217" mass="24202">MSLLLPPPPPPPPPPEDDPEGFDCPPSLPPEDPPPVSLPRQNDSPPCNRCCRRLALVGEVLFSRIDELVHSDRLASSFQILVAAVNVNELVMASNTSHVPFPPPYLYSRRPPHGYQPQLLLYSVLDSRHTQVNGLSSLLRGIMSVQNRFVARSERHTAPPPEAHSAPSRGHSDKCKFTLQLPAYAYRRRVVPCLLFFWAHDPGHAFLCPSRPRARHA</sequence>
<feature type="compositionally biased region" description="Pro residues" evidence="1">
    <location>
        <begin position="26"/>
        <end position="37"/>
    </location>
</feature>
<name>A0A2A9P2E7_OPHUN</name>